<dbReference type="AlphaFoldDB" id="A0A3N2CXK5"/>
<comment type="caution">
    <text evidence="1">The sequence shown here is derived from an EMBL/GenBank/DDBJ whole genome shotgun (WGS) entry which is preliminary data.</text>
</comment>
<dbReference type="OrthoDB" id="9760040at2"/>
<evidence type="ECO:0000313" key="1">
    <source>
        <dbReference type="EMBL" id="ROR92229.1"/>
    </source>
</evidence>
<dbReference type="PANTHER" id="PTHR33361:SF2">
    <property type="entry name" value="DUF885 DOMAIN-CONTAINING PROTEIN"/>
    <property type="match status" value="1"/>
</dbReference>
<protein>
    <submittedName>
        <fullName evidence="1">Uncharacterized protein (DUF885 family)</fullName>
    </submittedName>
</protein>
<evidence type="ECO:0000313" key="2">
    <source>
        <dbReference type="Proteomes" id="UP000281738"/>
    </source>
</evidence>
<dbReference type="RefSeq" id="WP_123391865.1">
    <property type="nucleotide sequence ID" value="NZ_RKHO01000001.1"/>
</dbReference>
<dbReference type="InterPro" id="IPR010281">
    <property type="entry name" value="DUF885"/>
</dbReference>
<accession>A0A3N2CXK5</accession>
<keyword evidence="2" id="KW-1185">Reference proteome</keyword>
<dbReference type="Proteomes" id="UP000281738">
    <property type="component" value="Unassembled WGS sequence"/>
</dbReference>
<dbReference type="Pfam" id="PF05960">
    <property type="entry name" value="DUF885"/>
    <property type="match status" value="1"/>
</dbReference>
<proteinExistence type="predicted"/>
<sequence>MSTDPTPHESVTRLAEEYWQHHLATNPTSAHLIGDYRAPGEFERGDRASEDADVAALRDLAQRAEAVPADGLDEQDRITRAVLLDDARSRSALLEERLAEIAVDPIFGPQVTMPLLAGMLALPTPEVAEALVDKYAGVGRSYREAAQRLREGVAAGRLPAAFAVEDTLVQLERILGTPVADDGLLLTTRPPDGLDVDGWKARLRQVVEHEVRPGMAAYRDVLRDELLEHARSDERVGLTHLPGGDASYAAALRYFTTTDKSAQEIHDLGLETVAALAEEYRALGPDVVGTDDLQGIFDALRTDPALHFERGEQLVEASEVAMARAWEAMPDWFEVLPQAPCGVQGTTTGAKAFYFPPASDGSRGGTFFINVEDPSSWGTFELESMAFHEGIPGHHLQLTIAGELTGVPEFRKHLHNAAYAEGWGLYTERLADEMGLYSGPVDRIGMLAADSMRACRLVVDTGMHALGWSRREAIDYMVAHSPLRESMVRPEIDRYAVTPGQACSYMVGRVEIQRMRAEAQARQGEGFSVKAFHSAVLDSGSLPLGVLDDVVRSRLS</sequence>
<gene>
    <name evidence="1" type="ORF">EDD33_3115</name>
</gene>
<dbReference type="PANTHER" id="PTHR33361">
    <property type="entry name" value="GLR0591 PROTEIN"/>
    <property type="match status" value="1"/>
</dbReference>
<dbReference type="EMBL" id="RKHO01000001">
    <property type="protein sequence ID" value="ROR92229.1"/>
    <property type="molecule type" value="Genomic_DNA"/>
</dbReference>
<organism evidence="1 2">
    <name type="scientific">Nocardioides aurantiacus</name>
    <dbReference type="NCBI Taxonomy" id="86796"/>
    <lineage>
        <taxon>Bacteria</taxon>
        <taxon>Bacillati</taxon>
        <taxon>Actinomycetota</taxon>
        <taxon>Actinomycetes</taxon>
        <taxon>Propionibacteriales</taxon>
        <taxon>Nocardioidaceae</taxon>
        <taxon>Nocardioides</taxon>
    </lineage>
</organism>
<reference evidence="1 2" key="1">
    <citation type="submission" date="2018-11" db="EMBL/GenBank/DDBJ databases">
        <title>Sequencing the genomes of 1000 actinobacteria strains.</title>
        <authorList>
            <person name="Klenk H.-P."/>
        </authorList>
    </citation>
    <scope>NUCLEOTIDE SEQUENCE [LARGE SCALE GENOMIC DNA]</scope>
    <source>
        <strain evidence="1 2">DSM 12652</strain>
    </source>
</reference>
<name>A0A3N2CXK5_9ACTN</name>